<proteinExistence type="predicted"/>
<dbReference type="EMBL" id="AZIL01000609">
    <property type="protein sequence ID" value="EWM26591.1"/>
    <property type="molecule type" value="Genomic_DNA"/>
</dbReference>
<accession>W7U111</accession>
<organism evidence="3 4">
    <name type="scientific">Nannochloropsis gaditana</name>
    <dbReference type="NCBI Taxonomy" id="72520"/>
    <lineage>
        <taxon>Eukaryota</taxon>
        <taxon>Sar</taxon>
        <taxon>Stramenopiles</taxon>
        <taxon>Ochrophyta</taxon>
        <taxon>Eustigmatophyceae</taxon>
        <taxon>Eustigmatales</taxon>
        <taxon>Monodopsidaceae</taxon>
        <taxon>Nannochloropsis</taxon>
    </lineage>
</organism>
<evidence type="ECO:0000313" key="4">
    <source>
        <dbReference type="Proteomes" id="UP000019335"/>
    </source>
</evidence>
<dbReference type="InterPro" id="IPR051130">
    <property type="entry name" value="Mito_struct-func_regulator"/>
</dbReference>
<dbReference type="PANTHER" id="PTHR43173">
    <property type="entry name" value="ABC1 FAMILY PROTEIN"/>
    <property type="match status" value="1"/>
</dbReference>
<dbReference type="SUPFAM" id="SSF56112">
    <property type="entry name" value="Protein kinase-like (PK-like)"/>
    <property type="match status" value="1"/>
</dbReference>
<dbReference type="InterPro" id="IPR011009">
    <property type="entry name" value="Kinase-like_dom_sf"/>
</dbReference>
<name>W7U111_9STRA</name>
<dbReference type="PANTHER" id="PTHR43173:SF12">
    <property type="entry name" value="PROTEIN KINASE SUPERFAMILY PROTEIN"/>
    <property type="match status" value="1"/>
</dbReference>
<sequence>MAQSKPVPVTPRARLSDLLPPLLFPLLVIATMPRASAFTYSPLHPKSYVSRVPAAIESTVRVASTATATPDLPPEALIPAPLNPVQRLRRAATFWSQVVPILGNYALIQRKLAAAKEKGDPVSPEEEVKLWEDAHNWGAERLASTIQTLKGFYVKSGQVISTRVDMFPKAYTDRLMSLQDSVEPVPISVVKAVVRQDLLEGEPLENLFKEFDEVPLGSASIAQVHRAVLRDGREVAVKVQRPSEEPKLRGDIANLKAFSKRFRDSLPVDYYRVFLELERALTNELDFLAEAQAMEKIAAAVAHTPDGRPAVAPLVVPRAINGLVSKRVIVMDFIHGTPLTRLKDRMAERGIPEGSPEAAIFSRRLLSSLTEAFSRMVFGDGFLHGDPHPGNIFVMEGGGIALIDCGQVKQIGNSQKLRLADLVLKVSRYGKPDGPTAIELSKTVEGFGVEFKEGARPEIGAALALLLFGGTGTILPGGYSSMELSASSPLREIKSFPNDLVMLGRATVIIKGIASKVGVPWNLADRFAEGAQMALECGMDGCSVPIYSTIAPTRLGKEMPRTAGGTGISRRRFSEVRDAFRMVRQVAREWALGKAWESLPTPAKQFFIQREARRLQRLEAREQEEEDELRKLRGGLNEKSSPPLPPGPSVSENDVSSGDTEHENVILLPTEKVASTDH</sequence>
<reference evidence="3 4" key="1">
    <citation type="journal article" date="2014" name="Mol. Plant">
        <title>Chromosome Scale Genome Assembly and Transcriptome Profiling of Nannochloropsis gaditana in Nitrogen Depletion.</title>
        <authorList>
            <person name="Corteggiani Carpinelli E."/>
            <person name="Telatin A."/>
            <person name="Vitulo N."/>
            <person name="Forcato C."/>
            <person name="D'Angelo M."/>
            <person name="Schiavon R."/>
            <person name="Vezzi A."/>
            <person name="Giacometti G.M."/>
            <person name="Morosinotto T."/>
            <person name="Valle G."/>
        </authorList>
    </citation>
    <scope>NUCLEOTIDE SEQUENCE [LARGE SCALE GENOMIC DNA]</scope>
    <source>
        <strain evidence="3 4">B-31</strain>
    </source>
</reference>
<dbReference type="InterPro" id="IPR004147">
    <property type="entry name" value="ABC1_dom"/>
</dbReference>
<feature type="domain" description="Protein kinase" evidence="2">
    <location>
        <begin position="210"/>
        <end position="547"/>
    </location>
</feature>
<dbReference type="GO" id="GO:0005524">
    <property type="term" value="F:ATP binding"/>
    <property type="evidence" value="ECO:0007669"/>
    <property type="project" value="InterPro"/>
</dbReference>
<dbReference type="Pfam" id="PF03109">
    <property type="entry name" value="ABC1"/>
    <property type="match status" value="1"/>
</dbReference>
<keyword evidence="3" id="KW-0418">Kinase</keyword>
<keyword evidence="3" id="KW-0808">Transferase</keyword>
<dbReference type="AlphaFoldDB" id="W7U111"/>
<dbReference type="PROSITE" id="PS50011">
    <property type="entry name" value="PROTEIN_KINASE_DOM"/>
    <property type="match status" value="1"/>
</dbReference>
<protein>
    <submittedName>
        <fullName evidence="3">Abc1 protein kinase</fullName>
    </submittedName>
</protein>
<evidence type="ECO:0000259" key="2">
    <source>
        <dbReference type="PROSITE" id="PS50011"/>
    </source>
</evidence>
<comment type="caution">
    <text evidence="3">The sequence shown here is derived from an EMBL/GenBank/DDBJ whole genome shotgun (WGS) entry which is preliminary data.</text>
</comment>
<dbReference type="GO" id="GO:0004672">
    <property type="term" value="F:protein kinase activity"/>
    <property type="evidence" value="ECO:0007669"/>
    <property type="project" value="InterPro"/>
</dbReference>
<gene>
    <name evidence="3" type="ORF">Naga_100001g206</name>
</gene>
<dbReference type="OrthoDB" id="427480at2759"/>
<keyword evidence="4" id="KW-1185">Reference proteome</keyword>
<evidence type="ECO:0000313" key="3">
    <source>
        <dbReference type="EMBL" id="EWM26591.1"/>
    </source>
</evidence>
<evidence type="ECO:0000256" key="1">
    <source>
        <dbReference type="SAM" id="MobiDB-lite"/>
    </source>
</evidence>
<dbReference type="CDD" id="cd05121">
    <property type="entry name" value="ABC1_ADCK3-like"/>
    <property type="match status" value="1"/>
</dbReference>
<dbReference type="Proteomes" id="UP000019335">
    <property type="component" value="Chromosome 8"/>
</dbReference>
<feature type="region of interest" description="Disordered" evidence="1">
    <location>
        <begin position="620"/>
        <end position="678"/>
    </location>
</feature>
<dbReference type="InterPro" id="IPR000719">
    <property type="entry name" value="Prot_kinase_dom"/>
</dbReference>